<dbReference type="Gene3D" id="3.30.830.10">
    <property type="entry name" value="Metalloenzyme, LuxS/M16 peptidase-like"/>
    <property type="match status" value="2"/>
</dbReference>
<dbReference type="InterPro" id="IPR007863">
    <property type="entry name" value="Peptidase_M16_C"/>
</dbReference>
<dbReference type="PANTHER" id="PTHR11851">
    <property type="entry name" value="METALLOPROTEASE"/>
    <property type="match status" value="1"/>
</dbReference>
<feature type="domain" description="Peptidase M16 C-terminal" evidence="2">
    <location>
        <begin position="181"/>
        <end position="364"/>
    </location>
</feature>
<dbReference type="InterPro" id="IPR011249">
    <property type="entry name" value="Metalloenz_LuxS/M16"/>
</dbReference>
<evidence type="ECO:0000313" key="3">
    <source>
        <dbReference type="EMBL" id="MBD1373651.1"/>
    </source>
</evidence>
<dbReference type="SUPFAM" id="SSF63411">
    <property type="entry name" value="LuxS/MPP-like metallohydrolase"/>
    <property type="match status" value="2"/>
</dbReference>
<organism evidence="3 4">
    <name type="scientific">Polycladospora coralii</name>
    <dbReference type="NCBI Taxonomy" id="2771432"/>
    <lineage>
        <taxon>Bacteria</taxon>
        <taxon>Bacillati</taxon>
        <taxon>Bacillota</taxon>
        <taxon>Bacilli</taxon>
        <taxon>Bacillales</taxon>
        <taxon>Thermoactinomycetaceae</taxon>
        <taxon>Polycladospora</taxon>
    </lineage>
</organism>
<sequence>MEKIEYKQLKETLYHERLANGLEVYILPKTEFSKTYATFTTKYGSIDDQFDVEGKGKFQVPDGVAHFLEHKMFEQESGEDVFQTFSRQGASANAFTSFTRTAYLFSCTEQVDQNVNTLLDYVQSPYFTTKNVEKEKGIIGQEIRMYDDNPDWRSYFGLIEGMYQKHPVRIDIAGTIESIGNITDEILYDCYNTFYHPSNMLFFIAGPVEPEEMLKLIVSNQKSKSFTEAPQIKRYIANEPGDVAIKDHTISLPVSVPKCLFGFKESNSYLNQTADQYLKQEFLTEMMLEALVGRSSTFYQTLYDEGLIDESFSYSYTLEQSFGFSMMGGDTHHPDELVARFKSEVPSVLEQGIDYETFERIKKKKIGSILRYFNSPEWIANQFTNYRFNGADLFQMIPVLESLRIEDLNDRLHQHIAWDRFTVSKVLSPES</sequence>
<dbReference type="InterPro" id="IPR050361">
    <property type="entry name" value="MPP/UQCRC_Complex"/>
</dbReference>
<reference evidence="3" key="1">
    <citation type="submission" date="2020-09" db="EMBL/GenBank/DDBJ databases">
        <title>A novel bacterium of genus Hazenella, isolated from South China Sea.</title>
        <authorList>
            <person name="Huang H."/>
            <person name="Mo K."/>
            <person name="Hu Y."/>
        </authorList>
    </citation>
    <scope>NUCLEOTIDE SEQUENCE</scope>
    <source>
        <strain evidence="3">IB182357</strain>
    </source>
</reference>
<dbReference type="Pfam" id="PF05193">
    <property type="entry name" value="Peptidase_M16_C"/>
    <property type="match status" value="1"/>
</dbReference>
<protein>
    <submittedName>
        <fullName evidence="3">Insulinase family protein</fullName>
    </submittedName>
</protein>
<proteinExistence type="predicted"/>
<dbReference type="NCBIfam" id="NF047421">
    <property type="entry name" value="YfmH_fam"/>
    <property type="match status" value="1"/>
</dbReference>
<name>A0A926RYM5_9BACL</name>
<dbReference type="AlphaFoldDB" id="A0A926RYM5"/>
<dbReference type="InterPro" id="IPR011765">
    <property type="entry name" value="Pept_M16_N"/>
</dbReference>
<dbReference type="Proteomes" id="UP000661691">
    <property type="component" value="Unassembled WGS sequence"/>
</dbReference>
<accession>A0A926RYM5</accession>
<evidence type="ECO:0000313" key="4">
    <source>
        <dbReference type="Proteomes" id="UP000661691"/>
    </source>
</evidence>
<keyword evidence="4" id="KW-1185">Reference proteome</keyword>
<dbReference type="RefSeq" id="WP_191142650.1">
    <property type="nucleotide sequence ID" value="NZ_JACXAH010000031.1"/>
</dbReference>
<feature type="domain" description="Peptidase M16 N-terminal" evidence="1">
    <location>
        <begin position="62"/>
        <end position="175"/>
    </location>
</feature>
<dbReference type="PANTHER" id="PTHR11851:SF134">
    <property type="entry name" value="ZINC-DEPENDENT PROTEASE"/>
    <property type="match status" value="1"/>
</dbReference>
<gene>
    <name evidence="3" type="ORF">IC620_14990</name>
</gene>
<dbReference type="EMBL" id="JACXAH010000031">
    <property type="protein sequence ID" value="MBD1373651.1"/>
    <property type="molecule type" value="Genomic_DNA"/>
</dbReference>
<dbReference type="GO" id="GO:0046872">
    <property type="term" value="F:metal ion binding"/>
    <property type="evidence" value="ECO:0007669"/>
    <property type="project" value="InterPro"/>
</dbReference>
<dbReference type="Pfam" id="PF00675">
    <property type="entry name" value="Peptidase_M16"/>
    <property type="match status" value="1"/>
</dbReference>
<comment type="caution">
    <text evidence="3">The sequence shown here is derived from an EMBL/GenBank/DDBJ whole genome shotgun (WGS) entry which is preliminary data.</text>
</comment>
<evidence type="ECO:0000259" key="2">
    <source>
        <dbReference type="Pfam" id="PF05193"/>
    </source>
</evidence>
<evidence type="ECO:0000259" key="1">
    <source>
        <dbReference type="Pfam" id="PF00675"/>
    </source>
</evidence>